<organism evidence="1 2">
    <name type="scientific">Purpureocillium lilacinum</name>
    <name type="common">Paecilomyces lilacinus</name>
    <dbReference type="NCBI Taxonomy" id="33203"/>
    <lineage>
        <taxon>Eukaryota</taxon>
        <taxon>Fungi</taxon>
        <taxon>Dikarya</taxon>
        <taxon>Ascomycota</taxon>
        <taxon>Pezizomycotina</taxon>
        <taxon>Sordariomycetes</taxon>
        <taxon>Hypocreomycetidae</taxon>
        <taxon>Hypocreales</taxon>
        <taxon>Ophiocordycipitaceae</taxon>
        <taxon>Purpureocillium</taxon>
    </lineage>
</organism>
<sequence length="150" mass="15651">MSLRVGVSSAAAAAMSRGPVPSQLCLLSALPDRSVGDKVRFLGCVTAYSTASASLTLGHLCPEGTNVAACVDVRLVLGALQSEMTRVGEWLNVIGYVTARRGTPEPGLDAAVEVPEAAHVQALAVWPTGPLDVQRYEQTFGEKSTRIAAD</sequence>
<keyword evidence="2" id="KW-1185">Reference proteome</keyword>
<name>A0ACC4DXV4_PURLI</name>
<dbReference type="Proteomes" id="UP001638806">
    <property type="component" value="Unassembled WGS sequence"/>
</dbReference>
<dbReference type="EMBL" id="JBGNUJ010000004">
    <property type="protein sequence ID" value="KAL3960752.1"/>
    <property type="molecule type" value="Genomic_DNA"/>
</dbReference>
<protein>
    <submittedName>
        <fullName evidence="1">Uncharacterized protein</fullName>
    </submittedName>
</protein>
<reference evidence="1" key="1">
    <citation type="submission" date="2024-12" db="EMBL/GenBank/DDBJ databases">
        <title>Comparative genomics and development of molecular markers within Purpureocillium lilacinum and among Purpureocillium species.</title>
        <authorList>
            <person name="Yeh Z.-Y."/>
            <person name="Ni N.-T."/>
            <person name="Lo P.-H."/>
            <person name="Mushyakhwo K."/>
            <person name="Lin C.-F."/>
            <person name="Nai Y.-S."/>
        </authorList>
    </citation>
    <scope>NUCLEOTIDE SEQUENCE</scope>
    <source>
        <strain evidence="1">NCHU-NPUST-175</strain>
    </source>
</reference>
<gene>
    <name evidence="1" type="ORF">ACCO45_005869</name>
</gene>
<comment type="caution">
    <text evidence="1">The sequence shown here is derived from an EMBL/GenBank/DDBJ whole genome shotgun (WGS) entry which is preliminary data.</text>
</comment>
<evidence type="ECO:0000313" key="2">
    <source>
        <dbReference type="Proteomes" id="UP001638806"/>
    </source>
</evidence>
<evidence type="ECO:0000313" key="1">
    <source>
        <dbReference type="EMBL" id="KAL3960752.1"/>
    </source>
</evidence>
<proteinExistence type="predicted"/>
<accession>A0ACC4DXV4</accession>